<accession>A0A5J4JKR3</accession>
<name>A0A5J4JKR3_9BACI</name>
<organism evidence="1 2">
    <name type="scientific">Weizmannia acidilactici</name>
    <dbReference type="NCBI Taxonomy" id="2607726"/>
    <lineage>
        <taxon>Bacteria</taxon>
        <taxon>Bacillati</taxon>
        <taxon>Bacillota</taxon>
        <taxon>Bacilli</taxon>
        <taxon>Bacillales</taxon>
        <taxon>Bacillaceae</taxon>
        <taxon>Heyndrickxia</taxon>
    </lineage>
</organism>
<evidence type="ECO:0000313" key="1">
    <source>
        <dbReference type="EMBL" id="GER71138.1"/>
    </source>
</evidence>
<protein>
    <submittedName>
        <fullName evidence="1">ABC transporter-associated protein EcsC</fullName>
    </submittedName>
</protein>
<dbReference type="Proteomes" id="UP000391919">
    <property type="component" value="Unassembled WGS sequence"/>
</dbReference>
<proteinExistence type="predicted"/>
<dbReference type="RefSeq" id="WP_151697438.1">
    <property type="nucleotide sequence ID" value="NZ_BKZP01000002.1"/>
</dbReference>
<dbReference type="Pfam" id="PF12787">
    <property type="entry name" value="EcsC"/>
    <property type="match status" value="1"/>
</dbReference>
<keyword evidence="2" id="KW-1185">Reference proteome</keyword>
<evidence type="ECO:0000313" key="2">
    <source>
        <dbReference type="Proteomes" id="UP000391919"/>
    </source>
</evidence>
<dbReference type="PANTHER" id="PTHR41260">
    <property type="entry name" value="PROTEIN ECSC"/>
    <property type="match status" value="1"/>
</dbReference>
<dbReference type="AlphaFoldDB" id="A0A5J4JKR3"/>
<gene>
    <name evidence="1" type="primary">ecsC</name>
    <name evidence="1" type="ORF">BpJC7_24410</name>
</gene>
<comment type="caution">
    <text evidence="1">The sequence shown here is derived from an EMBL/GenBank/DDBJ whole genome shotgun (WGS) entry which is preliminary data.</text>
</comment>
<dbReference type="PANTHER" id="PTHR41260:SF1">
    <property type="entry name" value="PROTEIN ECSC"/>
    <property type="match status" value="1"/>
</dbReference>
<dbReference type="EMBL" id="BKZQ01000037">
    <property type="protein sequence ID" value="GER71138.1"/>
    <property type="molecule type" value="Genomic_DNA"/>
</dbReference>
<reference evidence="1 2" key="1">
    <citation type="submission" date="2019-09" db="EMBL/GenBank/DDBJ databases">
        <title>Draft genome sequence of Bacillus sp. JC-7.</title>
        <authorList>
            <person name="Tanaka N."/>
            <person name="Shiwa Y."/>
            <person name="Fujita N."/>
            <person name="Tanasupawat S."/>
        </authorList>
    </citation>
    <scope>NUCLEOTIDE SEQUENCE [LARGE SCALE GENOMIC DNA]</scope>
    <source>
        <strain evidence="1 2">JC-7</strain>
    </source>
</reference>
<dbReference type="InterPro" id="IPR024787">
    <property type="entry name" value="EcsC"/>
</dbReference>
<sequence>MEYEKEARQELEEWRRKITKRSGILSRAAKGAQLKINNWIPDKVQAVITEGIRKMVQGALYSSEFLTKSGMTAHLPLKEKETLIWEKLERYKKLASAEGAGTGAGGFFLGLADFPLLLSIKMKFLFDTAAIHGFDTDTPEERSFILHVFQLAFSSDAHRKKMLGVVENWEEHPVLPEEIDWKVLQQEYRDYLDFVKMLQLVPGIGAAVGAYANYNLLHHLGETALNAYRIRYFSDKKRAQAF</sequence>